<feature type="binding site" evidence="8">
    <location>
        <position position="266"/>
    </location>
    <ligand>
        <name>a divalent metal cation</name>
        <dbReference type="ChEBI" id="CHEBI:60240"/>
    </ligand>
</feature>
<dbReference type="PANTHER" id="PTHR23406:SF34">
    <property type="entry name" value="NAD-DEPENDENT MALIC ENZYME, MITOCHONDRIAL"/>
    <property type="match status" value="1"/>
</dbReference>
<organism evidence="12 13">
    <name type="scientific">Asaia bogorensis NBRC 16594</name>
    <dbReference type="NCBI Taxonomy" id="1231624"/>
    <lineage>
        <taxon>Bacteria</taxon>
        <taxon>Pseudomonadati</taxon>
        <taxon>Pseudomonadota</taxon>
        <taxon>Alphaproteobacteria</taxon>
        <taxon>Acetobacterales</taxon>
        <taxon>Acetobacteraceae</taxon>
        <taxon>Asaia</taxon>
    </lineage>
</organism>
<dbReference type="Gene3D" id="3.40.50.720">
    <property type="entry name" value="NAD(P)-binding Rossmann-like Domain"/>
    <property type="match status" value="1"/>
</dbReference>
<feature type="domain" description="Malic enzyme NAD-binding" evidence="10">
    <location>
        <begin position="291"/>
        <end position="544"/>
    </location>
</feature>
<evidence type="ECO:0000256" key="3">
    <source>
        <dbReference type="ARBA" id="ARBA00022723"/>
    </source>
</evidence>
<evidence type="ECO:0000256" key="4">
    <source>
        <dbReference type="ARBA" id="ARBA00023002"/>
    </source>
</evidence>
<feature type="binding site" evidence="7">
    <location>
        <position position="475"/>
    </location>
    <ligand>
        <name>(S)-malate</name>
        <dbReference type="ChEBI" id="CHEBI:15589"/>
    </ligand>
</feature>
<feature type="binding site" evidence="8">
    <location>
        <position position="290"/>
    </location>
    <ligand>
        <name>a divalent metal cation</name>
        <dbReference type="ChEBI" id="CHEBI:60240"/>
    </ligand>
</feature>
<accession>A0AAN4R108</accession>
<dbReference type="Proteomes" id="UP000321287">
    <property type="component" value="Unassembled WGS sequence"/>
</dbReference>
<reference evidence="12 13" key="1">
    <citation type="submission" date="2019-07" db="EMBL/GenBank/DDBJ databases">
        <title>Whole genome shotgun sequence of Asaia bogorensis NBRC 16594.</title>
        <authorList>
            <person name="Hosoyama A."/>
            <person name="Uohara A."/>
            <person name="Ohji S."/>
            <person name="Ichikawa N."/>
        </authorList>
    </citation>
    <scope>NUCLEOTIDE SEQUENCE [LARGE SCALE GENOMIC DNA]</scope>
    <source>
        <strain evidence="12 13">NBRC 16594</strain>
    </source>
</reference>
<evidence type="ECO:0000259" key="10">
    <source>
        <dbReference type="SMART" id="SM00919"/>
    </source>
</evidence>
<dbReference type="InterPro" id="IPR001891">
    <property type="entry name" value="Malic_OxRdtase"/>
</dbReference>
<dbReference type="InterPro" id="IPR046346">
    <property type="entry name" value="Aminoacid_DH-like_N_sf"/>
</dbReference>
<dbReference type="EMBL" id="BJVS01000001">
    <property type="protein sequence ID" value="GEL52220.1"/>
    <property type="molecule type" value="Genomic_DNA"/>
</dbReference>
<feature type="binding site" evidence="7">
    <location>
        <position position="431"/>
    </location>
    <ligand>
        <name>(S)-malate</name>
        <dbReference type="ChEBI" id="CHEBI:15589"/>
    </ligand>
</feature>
<proteinExistence type="inferred from homology"/>
<evidence type="ECO:0000259" key="11">
    <source>
        <dbReference type="SMART" id="SM01274"/>
    </source>
</evidence>
<feature type="binding site" evidence="8">
    <location>
        <position position="267"/>
    </location>
    <ligand>
        <name>a divalent metal cation</name>
        <dbReference type="ChEBI" id="CHEBI:60240"/>
    </ligand>
</feature>
<dbReference type="PROSITE" id="PS00331">
    <property type="entry name" value="MALIC_ENZYMES"/>
    <property type="match status" value="1"/>
</dbReference>
<evidence type="ECO:0000256" key="1">
    <source>
        <dbReference type="ARBA" id="ARBA00001936"/>
    </source>
</evidence>
<keyword evidence="4" id="KW-0560">Oxidoreductase</keyword>
<comment type="cofactor">
    <cofactor evidence="8">
        <name>Mg(2+)</name>
        <dbReference type="ChEBI" id="CHEBI:18420"/>
    </cofactor>
    <cofactor evidence="8">
        <name>Mn(2+)</name>
        <dbReference type="ChEBI" id="CHEBI:29035"/>
    </cofactor>
    <text evidence="8">Divalent metal cations. Prefers magnesium or manganese.</text>
</comment>
<dbReference type="PIRSF" id="PIRSF000106">
    <property type="entry name" value="ME"/>
    <property type="match status" value="1"/>
</dbReference>
<dbReference type="InterPro" id="IPR012301">
    <property type="entry name" value="Malic_N_dom"/>
</dbReference>
<keyword evidence="13" id="KW-1185">Reference proteome</keyword>
<dbReference type="GO" id="GO:0051287">
    <property type="term" value="F:NAD binding"/>
    <property type="evidence" value="ECO:0007669"/>
    <property type="project" value="InterPro"/>
</dbReference>
<name>A0AAN4R108_9PROT</name>
<feature type="domain" description="Malic enzyme N-terminal" evidence="11">
    <location>
        <begin position="101"/>
        <end position="281"/>
    </location>
</feature>
<evidence type="ECO:0000256" key="2">
    <source>
        <dbReference type="ARBA" id="ARBA00008785"/>
    </source>
</evidence>
<dbReference type="FunFam" id="3.40.50.10380:FF:000001">
    <property type="entry name" value="NAD-dependent malic enzyme"/>
    <property type="match status" value="1"/>
</dbReference>
<dbReference type="SUPFAM" id="SSF53223">
    <property type="entry name" value="Aminoacid dehydrogenase-like, N-terminal domain"/>
    <property type="match status" value="1"/>
</dbReference>
<dbReference type="GO" id="GO:0046872">
    <property type="term" value="F:metal ion binding"/>
    <property type="evidence" value="ECO:0007669"/>
    <property type="project" value="UniProtKB-KW"/>
</dbReference>
<dbReference type="GO" id="GO:0004470">
    <property type="term" value="F:malic enzyme activity"/>
    <property type="evidence" value="ECO:0007669"/>
    <property type="project" value="InterPro"/>
</dbReference>
<dbReference type="SMART" id="SM01274">
    <property type="entry name" value="malic"/>
    <property type="match status" value="1"/>
</dbReference>
<sequence length="576" mass="63342">MTQHMFFFLPAISGETAPTIFSGDKPMTRTLSVALSGQDLLNHPFLNKGLAFSSEERDAFELHGLLPKAVQTLDQQVEAALKFLDALPSPFARHVHLRELQDTNETLFYALLTRKIDAMLPLVYTPTVGEACQRFSEIWRRPRGLFLSYPERESMEDILDNPAYDDVRVIVVTDGERILGLGDQGAGGMGIPIGKLSLYTTCAGISPDQTLPIVLDTGTNNQDLLQNPAYIGWRHERVRGAEYDAFIERFVTAVQTRWPHVALHWEDFSGANAAPILERYRDRLCTFNDDIQGTAAVTTAAILSANAAHDGKLKDETIVMLGAGSAGVGIAKLLLQVMLDEGASEEDALARFYMLDQDGLLLDGREGLTDGQALFARKDWKDRPTDFESVMRECKASILIGVSGVKGLFTETIVREMSKTCKRPIIFPLSNPTSHSEATPEDIMAWSDERALVSTGSPFPPLDLHGRTHRVDQTNNAYIFPGLGLCLLATGATRVTDSMFMAAARGLASLSPLRSNPDGNLLPPVTQLRKVALAVAEAAARQAREDGVCPSFSDDELLERIQSLVWTPEYCAYEKI</sequence>
<evidence type="ECO:0000313" key="13">
    <source>
        <dbReference type="Proteomes" id="UP000321287"/>
    </source>
</evidence>
<dbReference type="InterPro" id="IPR015884">
    <property type="entry name" value="Malic_enzyme_CS"/>
</dbReference>
<dbReference type="Pfam" id="PF00390">
    <property type="entry name" value="malic"/>
    <property type="match status" value="1"/>
</dbReference>
<evidence type="ECO:0000313" key="12">
    <source>
        <dbReference type="EMBL" id="GEL52220.1"/>
    </source>
</evidence>
<evidence type="ECO:0000256" key="9">
    <source>
        <dbReference type="RuleBase" id="RU003427"/>
    </source>
</evidence>
<comment type="cofactor">
    <cofactor evidence="1">
        <name>Mn(2+)</name>
        <dbReference type="ChEBI" id="CHEBI:29035"/>
    </cofactor>
</comment>
<evidence type="ECO:0000256" key="7">
    <source>
        <dbReference type="PIRSR" id="PIRSR000106-2"/>
    </source>
</evidence>
<dbReference type="PANTHER" id="PTHR23406">
    <property type="entry name" value="MALIC ENZYME-RELATED"/>
    <property type="match status" value="1"/>
</dbReference>
<dbReference type="Gene3D" id="3.40.50.10380">
    <property type="entry name" value="Malic enzyme, N-terminal domain"/>
    <property type="match status" value="1"/>
</dbReference>
<gene>
    <name evidence="12" type="primary">maeA</name>
    <name evidence="12" type="ORF">ABO01nite_02270</name>
</gene>
<protein>
    <submittedName>
        <fullName evidence="12">NAD-dependent malic enzyme</fullName>
    </submittedName>
</protein>
<dbReference type="GO" id="GO:0016616">
    <property type="term" value="F:oxidoreductase activity, acting on the CH-OH group of donors, NAD or NADP as acceptor"/>
    <property type="evidence" value="ECO:0007669"/>
    <property type="project" value="InterPro"/>
</dbReference>
<comment type="caution">
    <text evidence="12">The sequence shown here is derived from an EMBL/GenBank/DDBJ whole genome shotgun (WGS) entry which is preliminary data.</text>
</comment>
<keyword evidence="5" id="KW-0520">NAD</keyword>
<evidence type="ECO:0000256" key="6">
    <source>
        <dbReference type="PIRSR" id="PIRSR000106-1"/>
    </source>
</evidence>
<dbReference type="SUPFAM" id="SSF51735">
    <property type="entry name" value="NAD(P)-binding Rossmann-fold domains"/>
    <property type="match status" value="1"/>
</dbReference>
<comment type="similarity">
    <text evidence="2 9">Belongs to the malic enzymes family.</text>
</comment>
<dbReference type="NCBIfam" id="NF010052">
    <property type="entry name" value="PRK13529.1"/>
    <property type="match status" value="1"/>
</dbReference>
<evidence type="ECO:0000256" key="8">
    <source>
        <dbReference type="PIRSR" id="PIRSR000106-3"/>
    </source>
</evidence>
<dbReference type="GO" id="GO:0006108">
    <property type="term" value="P:malate metabolic process"/>
    <property type="evidence" value="ECO:0007669"/>
    <property type="project" value="TreeGrafter"/>
</dbReference>
<dbReference type="AlphaFoldDB" id="A0AAN4R108"/>
<dbReference type="InterPro" id="IPR036291">
    <property type="entry name" value="NAD(P)-bd_dom_sf"/>
</dbReference>
<dbReference type="SMART" id="SM00919">
    <property type="entry name" value="Malic_M"/>
    <property type="match status" value="1"/>
</dbReference>
<dbReference type="PRINTS" id="PR00072">
    <property type="entry name" value="MALOXRDTASE"/>
</dbReference>
<feature type="active site" description="Proton donor" evidence="6">
    <location>
        <position position="124"/>
    </location>
</feature>
<feature type="active site" description="Proton acceptor" evidence="6">
    <location>
        <position position="195"/>
    </location>
</feature>
<feature type="binding site" evidence="7">
    <location>
        <position position="177"/>
    </location>
    <ligand>
        <name>(S)-malate</name>
        <dbReference type="ChEBI" id="CHEBI:15589"/>
    </ligand>
</feature>
<dbReference type="Pfam" id="PF03949">
    <property type="entry name" value="Malic_M"/>
    <property type="match status" value="1"/>
</dbReference>
<evidence type="ECO:0000256" key="5">
    <source>
        <dbReference type="ARBA" id="ARBA00023027"/>
    </source>
</evidence>
<keyword evidence="3 8" id="KW-0479">Metal-binding</keyword>
<dbReference type="InterPro" id="IPR037062">
    <property type="entry name" value="Malic_N_dom_sf"/>
</dbReference>
<dbReference type="InterPro" id="IPR012302">
    <property type="entry name" value="Malic_NAD-bd"/>
</dbReference>
<dbReference type="RefSeq" id="WP_309681039.1">
    <property type="nucleotide sequence ID" value="NZ_JAVIZB010000001.1"/>
</dbReference>